<name>W9VP10_9EURO</name>
<dbReference type="RefSeq" id="XP_007759822.1">
    <property type="nucleotide sequence ID" value="XM_007761632.1"/>
</dbReference>
<protein>
    <recommendedName>
        <fullName evidence="2">GH16 domain-containing protein</fullName>
    </recommendedName>
</protein>
<evidence type="ECO:0000313" key="3">
    <source>
        <dbReference type="EMBL" id="EXJ57288.1"/>
    </source>
</evidence>
<dbReference type="OrthoDB" id="192832at2759"/>
<dbReference type="CDD" id="cd02181">
    <property type="entry name" value="GH16_fungal_Lam16A_glucanase"/>
    <property type="match status" value="1"/>
</dbReference>
<keyword evidence="4" id="KW-1185">Reference proteome</keyword>
<evidence type="ECO:0000259" key="2">
    <source>
        <dbReference type="PROSITE" id="PS51762"/>
    </source>
</evidence>
<dbReference type="EMBL" id="AMGW01000005">
    <property type="protein sequence ID" value="EXJ57288.1"/>
    <property type="molecule type" value="Genomic_DNA"/>
</dbReference>
<accession>W9VP10</accession>
<feature type="chain" id="PRO_5004933051" description="GH16 domain-containing protein" evidence="1">
    <location>
        <begin position="29"/>
        <end position="329"/>
    </location>
</feature>
<dbReference type="PANTHER" id="PTHR10963">
    <property type="entry name" value="GLYCOSYL HYDROLASE-RELATED"/>
    <property type="match status" value="1"/>
</dbReference>
<dbReference type="SUPFAM" id="SSF49899">
    <property type="entry name" value="Concanavalin A-like lectins/glucanases"/>
    <property type="match status" value="1"/>
</dbReference>
<dbReference type="Gene3D" id="2.60.120.200">
    <property type="match status" value="1"/>
</dbReference>
<dbReference type="InterPro" id="IPR000757">
    <property type="entry name" value="Beta-glucanase-like"/>
</dbReference>
<dbReference type="Proteomes" id="UP000019473">
    <property type="component" value="Unassembled WGS sequence"/>
</dbReference>
<dbReference type="GO" id="GO:0004553">
    <property type="term" value="F:hydrolase activity, hydrolyzing O-glycosyl compounds"/>
    <property type="evidence" value="ECO:0007669"/>
    <property type="project" value="InterPro"/>
</dbReference>
<feature type="signal peptide" evidence="1">
    <location>
        <begin position="1"/>
        <end position="28"/>
    </location>
</feature>
<dbReference type="VEuPathDB" id="FungiDB:A1O7_07635"/>
<comment type="caution">
    <text evidence="3">The sequence shown here is derived from an EMBL/GenBank/DDBJ whole genome shotgun (WGS) entry which is preliminary data.</text>
</comment>
<evidence type="ECO:0000256" key="1">
    <source>
        <dbReference type="SAM" id="SignalP"/>
    </source>
</evidence>
<gene>
    <name evidence="3" type="ORF">A1O7_07635</name>
</gene>
<sequence length="329" mass="35108">MAVHSFRRRSVAVRLTFACFIYLQCAAAITGSVYQLDSEYSGANFFQGWDFFTGGDPTGGFVTYYSQSSAQLTGLINASDTSPVYIGSDHNTLIGSTQAAGRPSVRISTKRSWTHGLFIGDFDHAPGGICGTWPAFWTLGPNWPNNGEIDIMEGVNQATYNAATLHSSPVCSIAGDSRTMTGQVSNNDCAYYVSTSRHPGYNVGCGVRDNLTTSFGSGFNAVGGGVYAMHWTSDYIRVWSFPRDTIPADITNKTPNPSSWGLPAANLQGSCIIDQHFQGHKVILNNAFCGEYAGAASVWNSTTNSCAASTGYSECKAYVAGVPGAFQNA</sequence>
<dbReference type="PROSITE" id="PS51762">
    <property type="entry name" value="GH16_2"/>
    <property type="match status" value="1"/>
</dbReference>
<evidence type="ECO:0000313" key="4">
    <source>
        <dbReference type="Proteomes" id="UP000019473"/>
    </source>
</evidence>
<proteinExistence type="predicted"/>
<dbReference type="eggNOG" id="ENOG502QUM3">
    <property type="taxonomic scope" value="Eukaryota"/>
</dbReference>
<dbReference type="Pfam" id="PF26113">
    <property type="entry name" value="GH16_XgeA"/>
    <property type="match status" value="1"/>
</dbReference>
<reference evidence="3 4" key="1">
    <citation type="submission" date="2013-03" db="EMBL/GenBank/DDBJ databases">
        <title>The Genome Sequence of Cladophialophora yegresii CBS 114405.</title>
        <authorList>
            <consortium name="The Broad Institute Genomics Platform"/>
            <person name="Cuomo C."/>
            <person name="de Hoog S."/>
            <person name="Gorbushina A."/>
            <person name="Walker B."/>
            <person name="Young S.K."/>
            <person name="Zeng Q."/>
            <person name="Gargeya S."/>
            <person name="Fitzgerald M."/>
            <person name="Haas B."/>
            <person name="Abouelleil A."/>
            <person name="Allen A.W."/>
            <person name="Alvarado L."/>
            <person name="Arachchi H.M."/>
            <person name="Berlin A.M."/>
            <person name="Chapman S.B."/>
            <person name="Gainer-Dewar J."/>
            <person name="Goldberg J."/>
            <person name="Griggs A."/>
            <person name="Gujja S."/>
            <person name="Hansen M."/>
            <person name="Howarth C."/>
            <person name="Imamovic A."/>
            <person name="Ireland A."/>
            <person name="Larimer J."/>
            <person name="McCowan C."/>
            <person name="Murphy C."/>
            <person name="Pearson M."/>
            <person name="Poon T.W."/>
            <person name="Priest M."/>
            <person name="Roberts A."/>
            <person name="Saif S."/>
            <person name="Shea T."/>
            <person name="Sisk P."/>
            <person name="Sykes S."/>
            <person name="Wortman J."/>
            <person name="Nusbaum C."/>
            <person name="Birren B."/>
        </authorList>
    </citation>
    <scope>NUCLEOTIDE SEQUENCE [LARGE SCALE GENOMIC DNA]</scope>
    <source>
        <strain evidence="3 4">CBS 114405</strain>
    </source>
</reference>
<dbReference type="InterPro" id="IPR050546">
    <property type="entry name" value="Glycosyl_Hydrlase_16"/>
</dbReference>
<organism evidence="3 4">
    <name type="scientific">Cladophialophora yegresii CBS 114405</name>
    <dbReference type="NCBI Taxonomy" id="1182544"/>
    <lineage>
        <taxon>Eukaryota</taxon>
        <taxon>Fungi</taxon>
        <taxon>Dikarya</taxon>
        <taxon>Ascomycota</taxon>
        <taxon>Pezizomycotina</taxon>
        <taxon>Eurotiomycetes</taxon>
        <taxon>Chaetothyriomycetidae</taxon>
        <taxon>Chaetothyriales</taxon>
        <taxon>Herpotrichiellaceae</taxon>
        <taxon>Cladophialophora</taxon>
    </lineage>
</organism>
<dbReference type="AlphaFoldDB" id="W9VP10"/>
<feature type="domain" description="GH16" evidence="2">
    <location>
        <begin position="27"/>
        <end position="301"/>
    </location>
</feature>
<keyword evidence="1" id="KW-0732">Signal</keyword>
<dbReference type="InterPro" id="IPR013320">
    <property type="entry name" value="ConA-like_dom_sf"/>
</dbReference>
<dbReference type="PANTHER" id="PTHR10963:SF24">
    <property type="entry name" value="GLYCOSIDASE C21B10.07-RELATED"/>
    <property type="match status" value="1"/>
</dbReference>
<dbReference type="STRING" id="1182544.W9VP10"/>
<dbReference type="GO" id="GO:0009251">
    <property type="term" value="P:glucan catabolic process"/>
    <property type="evidence" value="ECO:0007669"/>
    <property type="project" value="TreeGrafter"/>
</dbReference>
<dbReference type="GeneID" id="19182207"/>
<dbReference type="HOGENOM" id="CLU_016972_1_1_1"/>